<dbReference type="RefSeq" id="XP_045956218.1">
    <property type="nucleotide sequence ID" value="XM_046103283.1"/>
</dbReference>
<name>A0A9P8UGU3_9PEZI</name>
<dbReference type="EMBL" id="JAGPXC010000006">
    <property type="protein sequence ID" value="KAH6651940.1"/>
    <property type="molecule type" value="Genomic_DNA"/>
</dbReference>
<protein>
    <submittedName>
        <fullName evidence="1">Uncharacterized protein</fullName>
    </submittedName>
</protein>
<comment type="caution">
    <text evidence="1">The sequence shown here is derived from an EMBL/GenBank/DDBJ whole genome shotgun (WGS) entry which is preliminary data.</text>
</comment>
<accession>A0A9P8UGU3</accession>
<dbReference type="AlphaFoldDB" id="A0A9P8UGU3"/>
<proteinExistence type="predicted"/>
<evidence type="ECO:0000313" key="2">
    <source>
        <dbReference type="Proteomes" id="UP000758603"/>
    </source>
</evidence>
<evidence type="ECO:0000313" key="1">
    <source>
        <dbReference type="EMBL" id="KAH6651940.1"/>
    </source>
</evidence>
<keyword evidence="2" id="KW-1185">Reference proteome</keyword>
<reference evidence="1" key="1">
    <citation type="journal article" date="2021" name="Nat. Commun.">
        <title>Genetic determinants of endophytism in the Arabidopsis root mycobiome.</title>
        <authorList>
            <person name="Mesny F."/>
            <person name="Miyauchi S."/>
            <person name="Thiergart T."/>
            <person name="Pickel B."/>
            <person name="Atanasova L."/>
            <person name="Karlsson M."/>
            <person name="Huettel B."/>
            <person name="Barry K.W."/>
            <person name="Haridas S."/>
            <person name="Chen C."/>
            <person name="Bauer D."/>
            <person name="Andreopoulos W."/>
            <person name="Pangilinan J."/>
            <person name="LaButti K."/>
            <person name="Riley R."/>
            <person name="Lipzen A."/>
            <person name="Clum A."/>
            <person name="Drula E."/>
            <person name="Henrissat B."/>
            <person name="Kohler A."/>
            <person name="Grigoriev I.V."/>
            <person name="Martin F.M."/>
            <person name="Hacquard S."/>
        </authorList>
    </citation>
    <scope>NUCLEOTIDE SEQUENCE</scope>
    <source>
        <strain evidence="1">MPI-SDFR-AT-0073</strain>
    </source>
</reference>
<dbReference type="GeneID" id="70132175"/>
<dbReference type="Proteomes" id="UP000758603">
    <property type="component" value="Unassembled WGS sequence"/>
</dbReference>
<gene>
    <name evidence="1" type="ORF">BKA67DRAFT_572461</name>
</gene>
<organism evidence="1 2">
    <name type="scientific">Truncatella angustata</name>
    <dbReference type="NCBI Taxonomy" id="152316"/>
    <lineage>
        <taxon>Eukaryota</taxon>
        <taxon>Fungi</taxon>
        <taxon>Dikarya</taxon>
        <taxon>Ascomycota</taxon>
        <taxon>Pezizomycotina</taxon>
        <taxon>Sordariomycetes</taxon>
        <taxon>Xylariomycetidae</taxon>
        <taxon>Amphisphaeriales</taxon>
        <taxon>Sporocadaceae</taxon>
        <taxon>Truncatella</taxon>
    </lineage>
</organism>
<sequence length="54" mass="6266">MPPQVRTVFRELTAAINYGSYYNVAIPTCWPKQEVYGGWANMWIQRVAGRAEFQ</sequence>